<evidence type="ECO:0000256" key="8">
    <source>
        <dbReference type="ARBA" id="ARBA00023224"/>
    </source>
</evidence>
<feature type="region of interest" description="Disordered" evidence="10">
    <location>
        <begin position="374"/>
        <end position="400"/>
    </location>
</feature>
<evidence type="ECO:0000313" key="14">
    <source>
        <dbReference type="Proteomes" id="UP001626550"/>
    </source>
</evidence>
<feature type="transmembrane region" description="Helical" evidence="11">
    <location>
        <begin position="20"/>
        <end position="47"/>
    </location>
</feature>
<keyword evidence="3 9" id="KW-0812">Transmembrane</keyword>
<evidence type="ECO:0000313" key="13">
    <source>
        <dbReference type="EMBL" id="KAL3314324.1"/>
    </source>
</evidence>
<dbReference type="InterPro" id="IPR000276">
    <property type="entry name" value="GPCR_Rhodpsn"/>
</dbReference>
<protein>
    <recommendedName>
        <fullName evidence="12">G-protein coupled receptors family 1 profile domain-containing protein</fullName>
    </recommendedName>
</protein>
<dbReference type="CDD" id="cd00637">
    <property type="entry name" value="7tm_classA_rhodopsin-like"/>
    <property type="match status" value="1"/>
</dbReference>
<evidence type="ECO:0000256" key="4">
    <source>
        <dbReference type="ARBA" id="ARBA00022989"/>
    </source>
</evidence>
<evidence type="ECO:0000256" key="3">
    <source>
        <dbReference type="ARBA" id="ARBA00022692"/>
    </source>
</evidence>
<dbReference type="GO" id="GO:0005886">
    <property type="term" value="C:plasma membrane"/>
    <property type="evidence" value="ECO:0007669"/>
    <property type="project" value="UniProtKB-SubCell"/>
</dbReference>
<organism evidence="13 14">
    <name type="scientific">Cichlidogyrus casuarinus</name>
    <dbReference type="NCBI Taxonomy" id="1844966"/>
    <lineage>
        <taxon>Eukaryota</taxon>
        <taxon>Metazoa</taxon>
        <taxon>Spiralia</taxon>
        <taxon>Lophotrochozoa</taxon>
        <taxon>Platyhelminthes</taxon>
        <taxon>Monogenea</taxon>
        <taxon>Monopisthocotylea</taxon>
        <taxon>Dactylogyridea</taxon>
        <taxon>Ancyrocephalidae</taxon>
        <taxon>Cichlidogyrus</taxon>
    </lineage>
</organism>
<feature type="transmembrane region" description="Helical" evidence="11">
    <location>
        <begin position="324"/>
        <end position="343"/>
    </location>
</feature>
<dbReference type="GO" id="GO:0004930">
    <property type="term" value="F:G protein-coupled receptor activity"/>
    <property type="evidence" value="ECO:0007669"/>
    <property type="project" value="UniProtKB-KW"/>
</dbReference>
<gene>
    <name evidence="13" type="ORF">Ciccas_007060</name>
</gene>
<keyword evidence="7 9" id="KW-0675">Receptor</keyword>
<keyword evidence="5 9" id="KW-0297">G-protein coupled receptor</keyword>
<feature type="domain" description="G-protein coupled receptors family 1 profile" evidence="12">
    <location>
        <begin position="39"/>
        <end position="161"/>
    </location>
</feature>
<dbReference type="PRINTS" id="PR00237">
    <property type="entry name" value="GPCRRHODOPSN"/>
</dbReference>
<feature type="compositionally biased region" description="Polar residues" evidence="10">
    <location>
        <begin position="385"/>
        <end position="399"/>
    </location>
</feature>
<feature type="transmembrane region" description="Helical" evidence="11">
    <location>
        <begin position="280"/>
        <end position="304"/>
    </location>
</feature>
<dbReference type="PANTHER" id="PTHR24230">
    <property type="entry name" value="G-PROTEIN COUPLED RECEPTOR"/>
    <property type="match status" value="1"/>
</dbReference>
<sequence>MSELTSCTHTDEDDHDFPQWANLLSTILLCVIALVGLGGNILVLLVYSIKKKRSFKHFPAKKSKAVVIKISPRSSGLTTQRYLIICLATVDLITCITILPWDIYKSIERIVESDQIATKEYLHNLDDLFKGLRNIAFACEGSILAAIALDRFFTVVFSAPLVTSARNNPEQARPMLGMLRQQIVNLCCCSNSKQDKENSNKMCFCCRRSQVEAEILACSCGLVRWEELDRETQKSYSCFQDCFCCGFRVSKQERSSGRSGKCLNKFITRARLRCIRMRKYFVWGSILLISLAVATAESIVFLIHMKEQGECPRSTAIRKEADSVYLYSTMISGVFILFMYLRVFHTAHRQDRRTRRKHLRRENIDQILQNSRRYDNETEFETSRPPETSNEDGPTYNTRGSRRPVNSVFCARLRTCYSSVFSSRSNGIRSRRTGLMLCISTVVFYATLLPVFLKHGHNLKINIFIHHEFYYINNAINVLIYSILNPNFRNRLKHLREDFMQ</sequence>
<reference evidence="13 14" key="1">
    <citation type="submission" date="2024-11" db="EMBL/GenBank/DDBJ databases">
        <title>Adaptive evolution of stress response genes in parasites aligns with host niche diversity.</title>
        <authorList>
            <person name="Hahn C."/>
            <person name="Resl P."/>
        </authorList>
    </citation>
    <scope>NUCLEOTIDE SEQUENCE [LARGE SCALE GENOMIC DNA]</scope>
    <source>
        <strain evidence="13">EGGRZ-B1_66</strain>
        <tissue evidence="13">Body</tissue>
    </source>
</reference>
<accession>A0ABD2Q3Z5</accession>
<dbReference type="InterPro" id="IPR017452">
    <property type="entry name" value="GPCR_Rhodpsn_7TM"/>
</dbReference>
<evidence type="ECO:0000256" key="7">
    <source>
        <dbReference type="ARBA" id="ARBA00023170"/>
    </source>
</evidence>
<dbReference type="AlphaFoldDB" id="A0ABD2Q3Z5"/>
<evidence type="ECO:0000256" key="9">
    <source>
        <dbReference type="RuleBase" id="RU000688"/>
    </source>
</evidence>
<keyword evidence="8 9" id="KW-0807">Transducer</keyword>
<evidence type="ECO:0000256" key="2">
    <source>
        <dbReference type="ARBA" id="ARBA00022475"/>
    </source>
</evidence>
<feature type="transmembrane region" description="Helical" evidence="11">
    <location>
        <begin position="469"/>
        <end position="488"/>
    </location>
</feature>
<dbReference type="EMBL" id="JBJKFK010001032">
    <property type="protein sequence ID" value="KAL3314324.1"/>
    <property type="molecule type" value="Genomic_DNA"/>
</dbReference>
<feature type="transmembrane region" description="Helical" evidence="11">
    <location>
        <begin position="434"/>
        <end position="453"/>
    </location>
</feature>
<keyword evidence="2" id="KW-1003">Cell membrane</keyword>
<dbReference type="PROSITE" id="PS00237">
    <property type="entry name" value="G_PROTEIN_RECEP_F1_1"/>
    <property type="match status" value="1"/>
</dbReference>
<dbReference type="PROSITE" id="PS50262">
    <property type="entry name" value="G_PROTEIN_RECEP_F1_2"/>
    <property type="match status" value="1"/>
</dbReference>
<evidence type="ECO:0000256" key="5">
    <source>
        <dbReference type="ARBA" id="ARBA00023040"/>
    </source>
</evidence>
<feature type="compositionally biased region" description="Basic and acidic residues" evidence="10">
    <location>
        <begin position="374"/>
        <end position="384"/>
    </location>
</feature>
<dbReference type="Gene3D" id="1.20.1070.10">
    <property type="entry name" value="Rhodopsin 7-helix transmembrane proteins"/>
    <property type="match status" value="2"/>
</dbReference>
<dbReference type="PANTHER" id="PTHR24230:SF158">
    <property type="entry name" value="G-PROTEIN COUPLED RECEPTORS FAMILY 1 PROFILE DOMAIN-CONTAINING PROTEIN"/>
    <property type="match status" value="1"/>
</dbReference>
<evidence type="ECO:0000256" key="6">
    <source>
        <dbReference type="ARBA" id="ARBA00023136"/>
    </source>
</evidence>
<evidence type="ECO:0000256" key="10">
    <source>
        <dbReference type="SAM" id="MobiDB-lite"/>
    </source>
</evidence>
<comment type="similarity">
    <text evidence="9">Belongs to the G-protein coupled receptor 1 family.</text>
</comment>
<evidence type="ECO:0000259" key="12">
    <source>
        <dbReference type="PROSITE" id="PS50262"/>
    </source>
</evidence>
<keyword evidence="6 11" id="KW-0472">Membrane</keyword>
<keyword evidence="14" id="KW-1185">Reference proteome</keyword>
<evidence type="ECO:0000256" key="11">
    <source>
        <dbReference type="SAM" id="Phobius"/>
    </source>
</evidence>
<dbReference type="SUPFAM" id="SSF81321">
    <property type="entry name" value="Family A G protein-coupled receptor-like"/>
    <property type="match status" value="2"/>
</dbReference>
<proteinExistence type="inferred from homology"/>
<comment type="caution">
    <text evidence="13">The sequence shown here is derived from an EMBL/GenBank/DDBJ whole genome shotgun (WGS) entry which is preliminary data.</text>
</comment>
<name>A0ABD2Q3Z5_9PLAT</name>
<dbReference type="Proteomes" id="UP001626550">
    <property type="component" value="Unassembled WGS sequence"/>
</dbReference>
<keyword evidence="4 11" id="KW-1133">Transmembrane helix</keyword>
<comment type="subcellular location">
    <subcellularLocation>
        <location evidence="1">Cell membrane</location>
        <topology evidence="1">Multi-pass membrane protein</topology>
    </subcellularLocation>
</comment>
<evidence type="ECO:0000256" key="1">
    <source>
        <dbReference type="ARBA" id="ARBA00004651"/>
    </source>
</evidence>